<evidence type="ECO:0000313" key="2">
    <source>
        <dbReference type="Proteomes" id="UP000265520"/>
    </source>
</evidence>
<accession>A0A392RR01</accession>
<dbReference type="AlphaFoldDB" id="A0A392RR01"/>
<keyword evidence="2" id="KW-1185">Reference proteome</keyword>
<proteinExistence type="predicted"/>
<reference evidence="1 2" key="1">
    <citation type="journal article" date="2018" name="Front. Plant Sci.">
        <title>Red Clover (Trifolium pratense) and Zigzag Clover (T. medium) - A Picture of Genomic Similarities and Differences.</title>
        <authorList>
            <person name="Dluhosova J."/>
            <person name="Istvanek J."/>
            <person name="Nedelnik J."/>
            <person name="Repkova J."/>
        </authorList>
    </citation>
    <scope>NUCLEOTIDE SEQUENCE [LARGE SCALE GENOMIC DNA]</scope>
    <source>
        <strain evidence="2">cv. 10/8</strain>
        <tissue evidence="1">Leaf</tissue>
    </source>
</reference>
<dbReference type="EMBL" id="LXQA010256732">
    <property type="protein sequence ID" value="MCI38514.1"/>
    <property type="molecule type" value="Genomic_DNA"/>
</dbReference>
<comment type="caution">
    <text evidence="1">The sequence shown here is derived from an EMBL/GenBank/DDBJ whole genome shotgun (WGS) entry which is preliminary data.</text>
</comment>
<organism evidence="1 2">
    <name type="scientific">Trifolium medium</name>
    <dbReference type="NCBI Taxonomy" id="97028"/>
    <lineage>
        <taxon>Eukaryota</taxon>
        <taxon>Viridiplantae</taxon>
        <taxon>Streptophyta</taxon>
        <taxon>Embryophyta</taxon>
        <taxon>Tracheophyta</taxon>
        <taxon>Spermatophyta</taxon>
        <taxon>Magnoliopsida</taxon>
        <taxon>eudicotyledons</taxon>
        <taxon>Gunneridae</taxon>
        <taxon>Pentapetalae</taxon>
        <taxon>rosids</taxon>
        <taxon>fabids</taxon>
        <taxon>Fabales</taxon>
        <taxon>Fabaceae</taxon>
        <taxon>Papilionoideae</taxon>
        <taxon>50 kb inversion clade</taxon>
        <taxon>NPAAA clade</taxon>
        <taxon>Hologalegina</taxon>
        <taxon>IRL clade</taxon>
        <taxon>Trifolieae</taxon>
        <taxon>Trifolium</taxon>
    </lineage>
</organism>
<name>A0A392RR01_9FABA</name>
<feature type="non-terminal residue" evidence="1">
    <location>
        <position position="107"/>
    </location>
</feature>
<dbReference type="Proteomes" id="UP000265520">
    <property type="component" value="Unassembled WGS sequence"/>
</dbReference>
<protein>
    <submittedName>
        <fullName evidence="1">Uncharacterized protein</fullName>
    </submittedName>
</protein>
<sequence length="107" mass="11103">MARNGILFSNANISLQAAIIKIRTAIALSAPSINNTVDSISASATANFVPGIVAGIVADRALNRLQVEQRPVRSSGFVPVTWKAPTAPWLKVNTDGSVRDGMAACGA</sequence>
<evidence type="ECO:0000313" key="1">
    <source>
        <dbReference type="EMBL" id="MCI38514.1"/>
    </source>
</evidence>